<reference evidence="2" key="1">
    <citation type="submission" date="2023-11" db="EMBL/GenBank/DDBJ databases">
        <title>Genome assemblies of two species of porcelain crab, Petrolisthes cinctipes and Petrolisthes manimaculis (Anomura: Porcellanidae).</title>
        <authorList>
            <person name="Angst P."/>
        </authorList>
    </citation>
    <scope>NUCLEOTIDE SEQUENCE</scope>
    <source>
        <strain evidence="2">PB745_02</strain>
        <tissue evidence="2">Gill</tissue>
    </source>
</reference>
<evidence type="ECO:0000313" key="2">
    <source>
        <dbReference type="EMBL" id="KAK4314520.1"/>
    </source>
</evidence>
<keyword evidence="3" id="KW-1185">Reference proteome</keyword>
<dbReference type="Proteomes" id="UP001292094">
    <property type="component" value="Unassembled WGS sequence"/>
</dbReference>
<gene>
    <name evidence="2" type="ORF">Pmani_014225</name>
</gene>
<dbReference type="AlphaFoldDB" id="A0AAE1PTC7"/>
<proteinExistence type="predicted"/>
<sequence length="120" mass="13717">MDNNTENPTQNGEPSPANDTSEPTTDDSSTENQPDDRNTDVFLDFTTTTRQRLSSLTKPQLQKHCRELGITKIWVTKEILIEMILNKYKTQREGGEYNDDGVHSEFSTIQQVTLRTLKIN</sequence>
<feature type="compositionally biased region" description="Polar residues" evidence="1">
    <location>
        <begin position="1"/>
        <end position="13"/>
    </location>
</feature>
<evidence type="ECO:0000256" key="1">
    <source>
        <dbReference type="SAM" id="MobiDB-lite"/>
    </source>
</evidence>
<protein>
    <submittedName>
        <fullName evidence="2">Uncharacterized protein</fullName>
    </submittedName>
</protein>
<name>A0AAE1PTC7_9EUCA</name>
<feature type="region of interest" description="Disordered" evidence="1">
    <location>
        <begin position="1"/>
        <end position="40"/>
    </location>
</feature>
<organism evidence="2 3">
    <name type="scientific">Petrolisthes manimaculis</name>
    <dbReference type="NCBI Taxonomy" id="1843537"/>
    <lineage>
        <taxon>Eukaryota</taxon>
        <taxon>Metazoa</taxon>
        <taxon>Ecdysozoa</taxon>
        <taxon>Arthropoda</taxon>
        <taxon>Crustacea</taxon>
        <taxon>Multicrustacea</taxon>
        <taxon>Malacostraca</taxon>
        <taxon>Eumalacostraca</taxon>
        <taxon>Eucarida</taxon>
        <taxon>Decapoda</taxon>
        <taxon>Pleocyemata</taxon>
        <taxon>Anomura</taxon>
        <taxon>Galatheoidea</taxon>
        <taxon>Porcellanidae</taxon>
        <taxon>Petrolisthes</taxon>
    </lineage>
</organism>
<comment type="caution">
    <text evidence="2">The sequence shown here is derived from an EMBL/GenBank/DDBJ whole genome shotgun (WGS) entry which is preliminary data.</text>
</comment>
<accession>A0AAE1PTC7</accession>
<evidence type="ECO:0000313" key="3">
    <source>
        <dbReference type="Proteomes" id="UP001292094"/>
    </source>
</evidence>
<dbReference type="EMBL" id="JAWZYT010001218">
    <property type="protein sequence ID" value="KAK4314520.1"/>
    <property type="molecule type" value="Genomic_DNA"/>
</dbReference>